<proteinExistence type="predicted"/>
<dbReference type="EMBL" id="PVTM01000015">
    <property type="protein sequence ID" value="PRY68739.1"/>
    <property type="molecule type" value="Genomic_DNA"/>
</dbReference>
<name>A0A2T0VF46_9GAMM</name>
<comment type="caution">
    <text evidence="1">The sequence shown here is derived from an EMBL/GenBank/DDBJ whole genome shotgun (WGS) entry which is preliminary data.</text>
</comment>
<dbReference type="Proteomes" id="UP000239896">
    <property type="component" value="Unassembled WGS sequence"/>
</dbReference>
<evidence type="ECO:0000313" key="1">
    <source>
        <dbReference type="EMBL" id="PRY68739.1"/>
    </source>
</evidence>
<evidence type="ECO:0000313" key="2">
    <source>
        <dbReference type="Proteomes" id="UP000239896"/>
    </source>
</evidence>
<reference evidence="1 2" key="1">
    <citation type="submission" date="2018-03" db="EMBL/GenBank/DDBJ databases">
        <title>Comparative analysis of microorganisms from saline springs in Andes Mountain Range, Colombia.</title>
        <authorList>
            <person name="Rubin E."/>
        </authorList>
    </citation>
    <scope>NUCLEOTIDE SEQUENCE [LARGE SCALE GENOMIC DNA]</scope>
    <source>
        <strain evidence="1 2">USBA 854</strain>
    </source>
</reference>
<dbReference type="AlphaFoldDB" id="A0A2T0VF46"/>
<keyword evidence="2" id="KW-1185">Reference proteome</keyword>
<gene>
    <name evidence="1" type="ORF">BCL64_11515</name>
</gene>
<organism evidence="1 2">
    <name type="scientific">Halomonas ventosae</name>
    <dbReference type="NCBI Taxonomy" id="229007"/>
    <lineage>
        <taxon>Bacteria</taxon>
        <taxon>Pseudomonadati</taxon>
        <taxon>Pseudomonadota</taxon>
        <taxon>Gammaproteobacteria</taxon>
        <taxon>Oceanospirillales</taxon>
        <taxon>Halomonadaceae</taxon>
        <taxon>Halomonas</taxon>
    </lineage>
</organism>
<accession>A0A2T0VF46</accession>
<protein>
    <submittedName>
        <fullName evidence="1">Uncharacterized protein</fullName>
    </submittedName>
</protein>
<sequence>MAKLSRKKIEVKRSADILEVAPWNDWCVEVESGSSLDVSFLYNVAGGRLIQQQLALLLRGQRSKRAVGNSVIRFLRFVESEGSGISAHSLLGYKKHIDRNLDVNVNTKTQLYSAAAGFVKRLMAANVIAHEVIPKNFKRVKRKASPSIFELSAIEMEQFAKEKEQEIERLQKEMGVGKEGAVIIKYGNEVLSAFHDGSLKRIREWEEDCEKIEEILREYGAEDIAMLGRISDFRERHGDWQSDLVPQRTFNVAIGVLYARFNRLLPTSLEWPPGVSDFLKSRGWGPARLAAAFFNNIRNLKYFLVAALTHKGLLPNVDSVAFYSYIDSFSKGNELGGVSVFLGKKRGRAVNATLSAKDPLCKAFMNLQKRQKRLLSEVSGGASWLRKERCELFVIYCGERGGDYRLKLVDPSSTVNMVRYAARDLSEDYPILKSLVKKITGKSFRPTIVAMDVAEGLPLSKVREKLHHADFSTTAGYALRVETQSSLEIKLRQFQEYLLSSSREGERRTGTGYLCGIESEEAVTCKGVDMCFNCEAKRIILKDTRSLSEWLAWVGKIKKSAERLKYNNPERWSGYWEVRLAEYESLISLCTRSEVEEANSLALEIEQHLPFLD</sequence>
<dbReference type="RefSeq" id="WP_146132005.1">
    <property type="nucleotide sequence ID" value="NZ_PVTM01000015.1"/>
</dbReference>